<gene>
    <name evidence="3" type="ORF">FRX31_033376</name>
</gene>
<proteinExistence type="predicted"/>
<dbReference type="AlphaFoldDB" id="A0A7J6UX77"/>
<keyword evidence="4" id="KW-1185">Reference proteome</keyword>
<keyword evidence="1" id="KW-0175">Coiled coil</keyword>
<comment type="caution">
    <text evidence="3">The sequence shown here is derived from an EMBL/GenBank/DDBJ whole genome shotgun (WGS) entry which is preliminary data.</text>
</comment>
<feature type="coiled-coil region" evidence="1">
    <location>
        <begin position="7"/>
        <end position="37"/>
    </location>
</feature>
<dbReference type="EMBL" id="JABWDY010041908">
    <property type="protein sequence ID" value="KAF5177038.1"/>
    <property type="molecule type" value="Genomic_DNA"/>
</dbReference>
<evidence type="ECO:0000313" key="3">
    <source>
        <dbReference type="EMBL" id="KAF5177038.1"/>
    </source>
</evidence>
<name>A0A7J6UX77_THATH</name>
<feature type="non-terminal residue" evidence="3">
    <location>
        <position position="67"/>
    </location>
</feature>
<organism evidence="3 4">
    <name type="scientific">Thalictrum thalictroides</name>
    <name type="common">Rue-anemone</name>
    <name type="synonym">Anemone thalictroides</name>
    <dbReference type="NCBI Taxonomy" id="46969"/>
    <lineage>
        <taxon>Eukaryota</taxon>
        <taxon>Viridiplantae</taxon>
        <taxon>Streptophyta</taxon>
        <taxon>Embryophyta</taxon>
        <taxon>Tracheophyta</taxon>
        <taxon>Spermatophyta</taxon>
        <taxon>Magnoliopsida</taxon>
        <taxon>Ranunculales</taxon>
        <taxon>Ranunculaceae</taxon>
        <taxon>Thalictroideae</taxon>
        <taxon>Thalictrum</taxon>
    </lineage>
</organism>
<reference evidence="3 4" key="1">
    <citation type="submission" date="2020-06" db="EMBL/GenBank/DDBJ databases">
        <title>Transcriptomic and genomic resources for Thalictrum thalictroides and T. hernandezii: Facilitating candidate gene discovery in an emerging model plant lineage.</title>
        <authorList>
            <person name="Arias T."/>
            <person name="Riano-Pachon D.M."/>
            <person name="Di Stilio V.S."/>
        </authorList>
    </citation>
    <scope>NUCLEOTIDE SEQUENCE [LARGE SCALE GENOMIC DNA]</scope>
    <source>
        <strain evidence="4">cv. WT478/WT964</strain>
        <tissue evidence="3">Leaves</tissue>
    </source>
</reference>
<sequence length="67" mass="7757">MDAIMPNNNQTKNKSELERLRKELRVLVLVLAEEENNMLRIDDYLINGSGQNSSLTNRSDLRPKKQT</sequence>
<accession>A0A7J6UX77</accession>
<evidence type="ECO:0000256" key="1">
    <source>
        <dbReference type="SAM" id="Coils"/>
    </source>
</evidence>
<dbReference type="Proteomes" id="UP000554482">
    <property type="component" value="Unassembled WGS sequence"/>
</dbReference>
<feature type="compositionally biased region" description="Polar residues" evidence="2">
    <location>
        <begin position="48"/>
        <end position="58"/>
    </location>
</feature>
<evidence type="ECO:0000256" key="2">
    <source>
        <dbReference type="SAM" id="MobiDB-lite"/>
    </source>
</evidence>
<evidence type="ECO:0000313" key="4">
    <source>
        <dbReference type="Proteomes" id="UP000554482"/>
    </source>
</evidence>
<feature type="region of interest" description="Disordered" evidence="2">
    <location>
        <begin position="46"/>
        <end position="67"/>
    </location>
</feature>
<protein>
    <submittedName>
        <fullName evidence="3">Uncharacterized protein</fullName>
    </submittedName>
</protein>